<dbReference type="CDD" id="cd11614">
    <property type="entry name" value="SAF_CpaB_FlgA_like"/>
    <property type="match status" value="1"/>
</dbReference>
<feature type="signal peptide" evidence="1">
    <location>
        <begin position="1"/>
        <end position="23"/>
    </location>
</feature>
<reference evidence="3 4" key="1">
    <citation type="submission" date="2017-08" db="EMBL/GenBank/DDBJ databases">
        <title>Burning lignite coal seam in the remote Altai Mountains harbors a hydrogen-driven thermophilic microbial community.</title>
        <authorList>
            <person name="Kadnikov V.V."/>
            <person name="Mardanov A.V."/>
            <person name="Ivasenko D."/>
            <person name="Beletsky A.V."/>
            <person name="Karnachuk O.V."/>
            <person name="Ravin N.V."/>
        </authorList>
    </citation>
    <scope>NUCLEOTIDE SEQUENCE [LARGE SCALE GENOMIC DNA]</scope>
    <source>
        <strain evidence="3">AL33</strain>
    </source>
</reference>
<dbReference type="Gene3D" id="3.90.1210.10">
    <property type="entry name" value="Antifreeze-like/N-acetylneuraminic acid synthase C-terminal domain"/>
    <property type="match status" value="1"/>
</dbReference>
<evidence type="ECO:0000259" key="2">
    <source>
        <dbReference type="SMART" id="SM00858"/>
    </source>
</evidence>
<keyword evidence="1" id="KW-0732">Signal</keyword>
<dbReference type="AlphaFoldDB" id="A0A2T5G5Z1"/>
<dbReference type="SMART" id="SM00858">
    <property type="entry name" value="SAF"/>
    <property type="match status" value="1"/>
</dbReference>
<dbReference type="Pfam" id="PF08666">
    <property type="entry name" value="SAF"/>
    <property type="match status" value="1"/>
</dbReference>
<dbReference type="EMBL" id="PEBV01000041">
    <property type="protein sequence ID" value="PTQ51585.1"/>
    <property type="molecule type" value="Genomic_DNA"/>
</dbReference>
<sequence length="181" mass="19104">MKVRTRLLLALLAAVLSAGSLVAAYYFTFRPVKVVVATKDFMPGDPITPDGVTMKTISIGDASPGAVTNAQAIIGKTVGLPVLAGQQIVARVFTAADTGPDRTLIVVKNPVSPLLSVGQKANVVVILQEGPMTLGSVEVYSVQRGDEMTYLLSIPQAEAARFAYALSTARQVYLFPEKPGE</sequence>
<organism evidence="3 4">
    <name type="scientific">Hydrogenibacillus schlegelii</name>
    <name type="common">Bacillus schlegelii</name>
    <dbReference type="NCBI Taxonomy" id="1484"/>
    <lineage>
        <taxon>Bacteria</taxon>
        <taxon>Bacillati</taxon>
        <taxon>Bacillota</taxon>
        <taxon>Bacilli</taxon>
        <taxon>Bacillales</taxon>
        <taxon>Bacillales Family X. Incertae Sedis</taxon>
        <taxon>Hydrogenibacillus</taxon>
    </lineage>
</organism>
<gene>
    <name evidence="3" type="ORF">HSCHL_1288</name>
</gene>
<accession>A0A2T5G5Z1</accession>
<protein>
    <recommendedName>
        <fullName evidence="2">SAF domain-containing protein</fullName>
    </recommendedName>
</protein>
<evidence type="ECO:0000313" key="3">
    <source>
        <dbReference type="EMBL" id="PTQ51585.1"/>
    </source>
</evidence>
<comment type="caution">
    <text evidence="3">The sequence shown here is derived from an EMBL/GenBank/DDBJ whole genome shotgun (WGS) entry which is preliminary data.</text>
</comment>
<dbReference type="InterPro" id="IPR013974">
    <property type="entry name" value="SAF"/>
</dbReference>
<feature type="domain" description="SAF" evidence="2">
    <location>
        <begin position="32"/>
        <end position="94"/>
    </location>
</feature>
<dbReference type="RefSeq" id="WP_273000623.1">
    <property type="nucleotide sequence ID" value="NZ_PEBV01000041.1"/>
</dbReference>
<evidence type="ECO:0000313" key="4">
    <source>
        <dbReference type="Proteomes" id="UP000244180"/>
    </source>
</evidence>
<dbReference type="Proteomes" id="UP000244180">
    <property type="component" value="Unassembled WGS sequence"/>
</dbReference>
<feature type="chain" id="PRO_5015561447" description="SAF domain-containing protein" evidence="1">
    <location>
        <begin position="24"/>
        <end position="181"/>
    </location>
</feature>
<evidence type="ECO:0000256" key="1">
    <source>
        <dbReference type="SAM" id="SignalP"/>
    </source>
</evidence>
<proteinExistence type="predicted"/>
<name>A0A2T5G5Z1_HYDSH</name>